<proteinExistence type="predicted"/>
<evidence type="ECO:0000313" key="4">
    <source>
        <dbReference type="Proteomes" id="UP001597044"/>
    </source>
</evidence>
<reference evidence="4" key="1">
    <citation type="journal article" date="2019" name="Int. J. Syst. Evol. Microbiol.">
        <title>The Global Catalogue of Microorganisms (GCM) 10K type strain sequencing project: providing services to taxonomists for standard genome sequencing and annotation.</title>
        <authorList>
            <consortium name="The Broad Institute Genomics Platform"/>
            <consortium name="The Broad Institute Genome Sequencing Center for Infectious Disease"/>
            <person name="Wu L."/>
            <person name="Ma J."/>
        </authorList>
    </citation>
    <scope>NUCLEOTIDE SEQUENCE [LARGE SCALE GENOMIC DNA]</scope>
    <source>
        <strain evidence="4">CCUG 63419</strain>
    </source>
</reference>
<sequence length="144" mass="16299">MFDLDLRLASDTIVLGDFPLSRCLLMNDAHYPWLILVPRRNNLTEVYQLSSEDQAQLLRESSWLSQALKRAFNADKMNVANLGNVVSQLHWHIVARHSTDAAWPGPIWGKNPVQHYSVQALKERLEQLHALLAQADSSLAFTPA</sequence>
<dbReference type="Proteomes" id="UP001597044">
    <property type="component" value="Unassembled WGS sequence"/>
</dbReference>
<comment type="caution">
    <text evidence="1">Lacks conserved residue(s) required for the propagation of feature annotation.</text>
</comment>
<dbReference type="SUPFAM" id="SSF54197">
    <property type="entry name" value="HIT-like"/>
    <property type="match status" value="1"/>
</dbReference>
<dbReference type="PROSITE" id="PS51084">
    <property type="entry name" value="HIT_2"/>
    <property type="match status" value="1"/>
</dbReference>
<evidence type="ECO:0000259" key="2">
    <source>
        <dbReference type="PROSITE" id="PS51084"/>
    </source>
</evidence>
<organism evidence="3 4">
    <name type="scientific">Paraperlucidibaca wandonensis</name>
    <dbReference type="NCBI Taxonomy" id="1268273"/>
    <lineage>
        <taxon>Bacteria</taxon>
        <taxon>Pseudomonadati</taxon>
        <taxon>Pseudomonadota</taxon>
        <taxon>Gammaproteobacteria</taxon>
        <taxon>Moraxellales</taxon>
        <taxon>Moraxellaceae</taxon>
        <taxon>Paraperlucidibaca</taxon>
    </lineage>
</organism>
<dbReference type="InterPro" id="IPR026026">
    <property type="entry name" value="HIT_Hint"/>
</dbReference>
<dbReference type="RefSeq" id="WP_340676362.1">
    <property type="nucleotide sequence ID" value="NZ_JBHTIT010000001.1"/>
</dbReference>
<dbReference type="EMBL" id="JBHTIT010000001">
    <property type="protein sequence ID" value="MFD0948963.1"/>
    <property type="molecule type" value="Genomic_DNA"/>
</dbReference>
<evidence type="ECO:0000256" key="1">
    <source>
        <dbReference type="PROSITE-ProRule" id="PRU00464"/>
    </source>
</evidence>
<dbReference type="InterPro" id="IPR036265">
    <property type="entry name" value="HIT-like_sf"/>
</dbReference>
<gene>
    <name evidence="3" type="ORF">ACFQ0F_00895</name>
</gene>
<protein>
    <submittedName>
        <fullName evidence="3">HIT domain-containing protein</fullName>
    </submittedName>
</protein>
<evidence type="ECO:0000313" key="3">
    <source>
        <dbReference type="EMBL" id="MFD0948963.1"/>
    </source>
</evidence>
<accession>A0ABW3HFF6</accession>
<dbReference type="InterPro" id="IPR011146">
    <property type="entry name" value="HIT-like"/>
</dbReference>
<keyword evidence="4" id="KW-1185">Reference proteome</keyword>
<comment type="caution">
    <text evidence="3">The sequence shown here is derived from an EMBL/GenBank/DDBJ whole genome shotgun (WGS) entry which is preliminary data.</text>
</comment>
<dbReference type="PIRSF" id="PIRSF000714">
    <property type="entry name" value="HIT"/>
    <property type="match status" value="1"/>
</dbReference>
<dbReference type="Pfam" id="PF01230">
    <property type="entry name" value="HIT"/>
    <property type="match status" value="1"/>
</dbReference>
<feature type="domain" description="HIT" evidence="2">
    <location>
        <begin position="34"/>
        <end position="103"/>
    </location>
</feature>
<name>A0ABW3HFF6_9GAMM</name>
<dbReference type="Gene3D" id="3.30.428.10">
    <property type="entry name" value="HIT-like"/>
    <property type="match status" value="1"/>
</dbReference>